<dbReference type="AlphaFoldDB" id="A0A292Q0C5"/>
<comment type="subcellular location">
    <subcellularLocation>
        <location evidence="1">Nucleus</location>
    </subcellularLocation>
</comment>
<dbReference type="EMBL" id="LN891004">
    <property type="protein sequence ID" value="CUS12117.1"/>
    <property type="molecule type" value="Genomic_DNA"/>
</dbReference>
<evidence type="ECO:0000256" key="3">
    <source>
        <dbReference type="ARBA" id="ARBA00022771"/>
    </source>
</evidence>
<dbReference type="GO" id="GO:0006357">
    <property type="term" value="P:regulation of transcription by RNA polymerase II"/>
    <property type="evidence" value="ECO:0007669"/>
    <property type="project" value="TreeGrafter"/>
</dbReference>
<accession>A0A292Q0C5</accession>
<keyword evidence="12" id="KW-1185">Reference proteome</keyword>
<feature type="region of interest" description="Disordered" evidence="9">
    <location>
        <begin position="212"/>
        <end position="251"/>
    </location>
</feature>
<evidence type="ECO:0000256" key="2">
    <source>
        <dbReference type="ARBA" id="ARBA00022723"/>
    </source>
</evidence>
<dbReference type="Proteomes" id="UP001412239">
    <property type="component" value="Unassembled WGS sequence"/>
</dbReference>
<dbReference type="Gene3D" id="3.30.160.60">
    <property type="entry name" value="Classic Zinc Finger"/>
    <property type="match status" value="2"/>
</dbReference>
<feature type="compositionally biased region" description="Polar residues" evidence="9">
    <location>
        <begin position="329"/>
        <end position="350"/>
    </location>
</feature>
<evidence type="ECO:0000256" key="1">
    <source>
        <dbReference type="ARBA" id="ARBA00004123"/>
    </source>
</evidence>
<sequence length="381" mass="41300">MSEDFTEAPINPEYSSANNNMGTHATQDRAPNSIYAAGDPSLEYPNLSFVSSSHTNSMHSFGCTFPWGPNSDIICTYCSPLPEASYDSEMPLYDESSAPESSRVSGVSPTAGNSQDANHIGGGHMSFASTQAPESYSELFAINTALGPRWGDYHIDPQQLIPADRMIIAEPSATTIETPKTTAEGSVNTTETRGIVLPVSVYKTATRFIKRRASTRTSDSKTSYGQLTSTRSASPSSPTSPSAGVTKSKKPHQCPVCRCEKIFGRSAELKRHMASVHRDQVPKEKRPVLLDCPHEGCGRVGENGFKRKDNLVQHLRGVHGDIIEKSGRKSTTPQPNLESGAANSDAESTATVADNDQFSQYQQPADGWYAGDIFENPIWPF</sequence>
<evidence type="ECO:0000256" key="7">
    <source>
        <dbReference type="ARBA" id="ARBA00023242"/>
    </source>
</evidence>
<dbReference type="PANTHER" id="PTHR46179">
    <property type="entry name" value="ZINC FINGER PROTEIN"/>
    <property type="match status" value="1"/>
</dbReference>
<evidence type="ECO:0000256" key="5">
    <source>
        <dbReference type="ARBA" id="ARBA00023015"/>
    </source>
</evidence>
<feature type="compositionally biased region" description="Polar residues" evidence="9">
    <location>
        <begin position="215"/>
        <end position="227"/>
    </location>
</feature>
<feature type="region of interest" description="Disordered" evidence="9">
    <location>
        <begin position="91"/>
        <end position="126"/>
    </location>
</feature>
<gene>
    <name evidence="11" type="ORF">GSTUAT00003792001</name>
</gene>
<feature type="compositionally biased region" description="Polar residues" evidence="9">
    <location>
        <begin position="98"/>
        <end position="117"/>
    </location>
</feature>
<evidence type="ECO:0000256" key="6">
    <source>
        <dbReference type="ARBA" id="ARBA00023163"/>
    </source>
</evidence>
<feature type="compositionally biased region" description="Polar residues" evidence="9">
    <location>
        <begin position="13"/>
        <end position="25"/>
    </location>
</feature>
<reference evidence="11" key="1">
    <citation type="submission" date="2015-10" db="EMBL/GenBank/DDBJ databases">
        <authorList>
            <person name="Regsiter A."/>
            <person name="william w."/>
        </authorList>
    </citation>
    <scope>NUCLEOTIDE SEQUENCE</scope>
    <source>
        <strain evidence="11">Montdore</strain>
    </source>
</reference>
<feature type="region of interest" description="Disordered" evidence="9">
    <location>
        <begin position="1"/>
        <end position="37"/>
    </location>
</feature>
<name>A0A292Q0C5_9PEZI</name>
<dbReference type="InterPro" id="IPR051061">
    <property type="entry name" value="Zinc_finger_trans_reg"/>
</dbReference>
<dbReference type="GO" id="GO:0008270">
    <property type="term" value="F:zinc ion binding"/>
    <property type="evidence" value="ECO:0007669"/>
    <property type="project" value="UniProtKB-KW"/>
</dbReference>
<keyword evidence="3 8" id="KW-0863">Zinc-finger</keyword>
<dbReference type="InterPro" id="IPR059095">
    <property type="entry name" value="Znf_C2H2_17_2nd"/>
</dbReference>
<dbReference type="InterPro" id="IPR013087">
    <property type="entry name" value="Znf_C2H2_type"/>
</dbReference>
<keyword evidence="2" id="KW-0479">Metal-binding</keyword>
<evidence type="ECO:0000256" key="8">
    <source>
        <dbReference type="PROSITE-ProRule" id="PRU00042"/>
    </source>
</evidence>
<proteinExistence type="predicted"/>
<evidence type="ECO:0000313" key="11">
    <source>
        <dbReference type="EMBL" id="CUS12117.1"/>
    </source>
</evidence>
<dbReference type="PROSITE" id="PS50157">
    <property type="entry name" value="ZINC_FINGER_C2H2_2"/>
    <property type="match status" value="1"/>
</dbReference>
<keyword evidence="5" id="KW-0805">Transcription regulation</keyword>
<dbReference type="PROSITE" id="PS00028">
    <property type="entry name" value="ZINC_FINGER_C2H2_1"/>
    <property type="match status" value="1"/>
</dbReference>
<organism evidence="11 12">
    <name type="scientific">Tuber aestivum</name>
    <name type="common">summer truffle</name>
    <dbReference type="NCBI Taxonomy" id="59557"/>
    <lineage>
        <taxon>Eukaryota</taxon>
        <taxon>Fungi</taxon>
        <taxon>Dikarya</taxon>
        <taxon>Ascomycota</taxon>
        <taxon>Pezizomycotina</taxon>
        <taxon>Pezizomycetes</taxon>
        <taxon>Pezizales</taxon>
        <taxon>Tuberaceae</taxon>
        <taxon>Tuber</taxon>
    </lineage>
</organism>
<dbReference type="SMART" id="SM00355">
    <property type="entry name" value="ZnF_C2H2"/>
    <property type="match status" value="2"/>
</dbReference>
<keyword evidence="4" id="KW-0862">Zinc</keyword>
<feature type="region of interest" description="Disordered" evidence="9">
    <location>
        <begin position="325"/>
        <end position="350"/>
    </location>
</feature>
<evidence type="ECO:0000313" key="12">
    <source>
        <dbReference type="Proteomes" id="UP001412239"/>
    </source>
</evidence>
<keyword evidence="7" id="KW-0539">Nucleus</keyword>
<dbReference type="PANTHER" id="PTHR46179:SF13">
    <property type="entry name" value="C2H2-TYPE DOMAIN-CONTAINING PROTEIN"/>
    <property type="match status" value="1"/>
</dbReference>
<keyword evidence="6" id="KW-0804">Transcription</keyword>
<evidence type="ECO:0000256" key="4">
    <source>
        <dbReference type="ARBA" id="ARBA00022833"/>
    </source>
</evidence>
<evidence type="ECO:0000259" key="10">
    <source>
        <dbReference type="PROSITE" id="PS50157"/>
    </source>
</evidence>
<evidence type="ECO:0000256" key="9">
    <source>
        <dbReference type="SAM" id="MobiDB-lite"/>
    </source>
</evidence>
<feature type="domain" description="C2H2-type" evidence="10">
    <location>
        <begin position="252"/>
        <end position="282"/>
    </location>
</feature>
<protein>
    <recommendedName>
        <fullName evidence="10">C2H2-type domain-containing protein</fullName>
    </recommendedName>
</protein>
<dbReference type="Pfam" id="PF26176">
    <property type="entry name" value="zf_C2H2_17_2"/>
    <property type="match status" value="1"/>
</dbReference>
<dbReference type="GO" id="GO:0005634">
    <property type="term" value="C:nucleus"/>
    <property type="evidence" value="ECO:0007669"/>
    <property type="project" value="UniProtKB-SubCell"/>
</dbReference>
<feature type="compositionally biased region" description="Low complexity" evidence="9">
    <location>
        <begin position="228"/>
        <end position="243"/>
    </location>
</feature>